<feature type="transmembrane region" description="Helical" evidence="7">
    <location>
        <begin position="18"/>
        <end position="36"/>
    </location>
</feature>
<dbReference type="EMBL" id="BAAFZP010000001">
    <property type="protein sequence ID" value="GAB1580382.1"/>
    <property type="molecule type" value="Genomic_DNA"/>
</dbReference>
<keyword evidence="5 7" id="KW-1133">Transmembrane helix</keyword>
<keyword evidence="3" id="KW-1003">Cell membrane</keyword>
<feature type="transmembrane region" description="Helical" evidence="7">
    <location>
        <begin position="138"/>
        <end position="157"/>
    </location>
</feature>
<name>A0ABQ0GUN9_9HYPH</name>
<dbReference type="RefSeq" id="WP_407863398.1">
    <property type="nucleotide sequence ID" value="NZ_BAAFZP010000001.1"/>
</dbReference>
<feature type="domain" description="Mechanosensitive ion channel transmembrane helices 2/3" evidence="9">
    <location>
        <begin position="147"/>
        <end position="182"/>
    </location>
</feature>
<dbReference type="InterPro" id="IPR011066">
    <property type="entry name" value="MscS_channel_C_sf"/>
</dbReference>
<evidence type="ECO:0000256" key="4">
    <source>
        <dbReference type="ARBA" id="ARBA00022692"/>
    </source>
</evidence>
<keyword evidence="4 7" id="KW-0812">Transmembrane</keyword>
<evidence type="ECO:0000313" key="10">
    <source>
        <dbReference type="EMBL" id="GAB1580382.1"/>
    </source>
</evidence>
<comment type="caution">
    <text evidence="10">The sequence shown here is derived from an EMBL/GenBank/DDBJ whole genome shotgun (WGS) entry which is preliminary data.</text>
</comment>
<dbReference type="Gene3D" id="3.30.70.100">
    <property type="match status" value="1"/>
</dbReference>
<gene>
    <name evidence="10" type="ORF">PPNSA23_03250</name>
</gene>
<dbReference type="InterPro" id="IPR023408">
    <property type="entry name" value="MscS_beta-dom_sf"/>
</dbReference>
<evidence type="ECO:0000256" key="7">
    <source>
        <dbReference type="SAM" id="Phobius"/>
    </source>
</evidence>
<dbReference type="Gene3D" id="2.30.30.60">
    <property type="match status" value="1"/>
</dbReference>
<dbReference type="PANTHER" id="PTHR30566">
    <property type="entry name" value="YNAI-RELATED MECHANOSENSITIVE ION CHANNEL"/>
    <property type="match status" value="1"/>
</dbReference>
<evidence type="ECO:0000256" key="1">
    <source>
        <dbReference type="ARBA" id="ARBA00004651"/>
    </source>
</evidence>
<comment type="subcellular location">
    <subcellularLocation>
        <location evidence="1">Cell membrane</location>
        <topology evidence="1">Multi-pass membrane protein</topology>
    </subcellularLocation>
</comment>
<organism evidence="10 11">
    <name type="scientific">Phyllobacterium phragmitis</name>
    <dbReference type="NCBI Taxonomy" id="2670329"/>
    <lineage>
        <taxon>Bacteria</taxon>
        <taxon>Pseudomonadati</taxon>
        <taxon>Pseudomonadota</taxon>
        <taxon>Alphaproteobacteria</taxon>
        <taxon>Hyphomicrobiales</taxon>
        <taxon>Phyllobacteriaceae</taxon>
        <taxon>Phyllobacterium</taxon>
    </lineage>
</organism>
<dbReference type="SUPFAM" id="SSF50182">
    <property type="entry name" value="Sm-like ribonucleoproteins"/>
    <property type="match status" value="1"/>
</dbReference>
<dbReference type="InterPro" id="IPR006685">
    <property type="entry name" value="MscS_channel_2nd"/>
</dbReference>
<feature type="transmembrane region" description="Helical" evidence="7">
    <location>
        <begin position="163"/>
        <end position="181"/>
    </location>
</feature>
<sequence length="375" mass="41975">MPEIVEFTHSWEIFGNHVFIWTLAALVFVVAFTVMAKLRSVLDRRLSGAGRGTNLLLQTLQTLVGHTYRFFLAAVALWLAMQFLVLPVRVDRIISGIVLTATMVQIGLWGGAFVSLWIENHLLGPSQPDPARSSAAQIVRIMGFSVVWSAVVLVMLSNLGIDITGLVAGLGIGGIAIAFALQSLLKDLFASLAIILDKPFVVGDFIIFDNSMGTVEQVGLKTTRIRSLSGEQISVANDTLLNARLHNFKRMRERRVVFDLHAHYRAPIAKLQELAAYIRSVIEAIDKTRFDRSHLAEFDQIGPRIETVYFVLSADYNTYMDIHQRILVQVAQWFEDNNIEFAYPSQRVLVDRDTVEQFLEALAAARSKQDKPLVH</sequence>
<dbReference type="InterPro" id="IPR011014">
    <property type="entry name" value="MscS_channel_TM-2"/>
</dbReference>
<dbReference type="Gene3D" id="1.10.287.1260">
    <property type="match status" value="1"/>
</dbReference>
<proteinExistence type="inferred from homology"/>
<keyword evidence="6 7" id="KW-0472">Membrane</keyword>
<comment type="similarity">
    <text evidence="2">Belongs to the MscS (TC 1.A.23) family.</text>
</comment>
<dbReference type="SUPFAM" id="SSF82689">
    <property type="entry name" value="Mechanosensitive channel protein MscS (YggB), C-terminal domain"/>
    <property type="match status" value="1"/>
</dbReference>
<evidence type="ECO:0000259" key="9">
    <source>
        <dbReference type="Pfam" id="PF21088"/>
    </source>
</evidence>
<accession>A0ABQ0GUN9</accession>
<dbReference type="SUPFAM" id="SSF82861">
    <property type="entry name" value="Mechanosensitive channel protein MscS (YggB), transmembrane region"/>
    <property type="match status" value="1"/>
</dbReference>
<evidence type="ECO:0000313" key="11">
    <source>
        <dbReference type="Proteomes" id="UP001628091"/>
    </source>
</evidence>
<dbReference type="Proteomes" id="UP001628091">
    <property type="component" value="Unassembled WGS sequence"/>
</dbReference>
<feature type="transmembrane region" description="Helical" evidence="7">
    <location>
        <begin position="94"/>
        <end position="118"/>
    </location>
</feature>
<dbReference type="InterPro" id="IPR049142">
    <property type="entry name" value="MS_channel_1st"/>
</dbReference>
<protein>
    <submittedName>
        <fullName evidence="10">Mechanosensitive ion channel family protein</fullName>
    </submittedName>
</protein>
<feature type="domain" description="Mechanosensitive ion channel MscS" evidence="8">
    <location>
        <begin position="184"/>
        <end position="250"/>
    </location>
</feature>
<evidence type="ECO:0000256" key="2">
    <source>
        <dbReference type="ARBA" id="ARBA00008017"/>
    </source>
</evidence>
<dbReference type="Pfam" id="PF00924">
    <property type="entry name" value="MS_channel_2nd"/>
    <property type="match status" value="1"/>
</dbReference>
<feature type="transmembrane region" description="Helical" evidence="7">
    <location>
        <begin position="70"/>
        <end position="88"/>
    </location>
</feature>
<evidence type="ECO:0000256" key="3">
    <source>
        <dbReference type="ARBA" id="ARBA00022475"/>
    </source>
</evidence>
<keyword evidence="11" id="KW-1185">Reference proteome</keyword>
<evidence type="ECO:0000259" key="8">
    <source>
        <dbReference type="Pfam" id="PF00924"/>
    </source>
</evidence>
<evidence type="ECO:0000256" key="5">
    <source>
        <dbReference type="ARBA" id="ARBA00022989"/>
    </source>
</evidence>
<reference evidence="10 11" key="1">
    <citation type="submission" date="2024-10" db="EMBL/GenBank/DDBJ databases">
        <title>Isolation, draft genome sequencing and identification of Phyllobacterium sp. NSA23, isolated from leaf soil.</title>
        <authorList>
            <person name="Akita H."/>
        </authorList>
    </citation>
    <scope>NUCLEOTIDE SEQUENCE [LARGE SCALE GENOMIC DNA]</scope>
    <source>
        <strain evidence="10 11">NSA23</strain>
    </source>
</reference>
<evidence type="ECO:0000256" key="6">
    <source>
        <dbReference type="ARBA" id="ARBA00023136"/>
    </source>
</evidence>
<dbReference type="PANTHER" id="PTHR30566:SF25">
    <property type="entry name" value="INNER MEMBRANE PROTEIN"/>
    <property type="match status" value="1"/>
</dbReference>
<dbReference type="Pfam" id="PF21088">
    <property type="entry name" value="MS_channel_1st"/>
    <property type="match status" value="1"/>
</dbReference>
<dbReference type="InterPro" id="IPR010920">
    <property type="entry name" value="LSM_dom_sf"/>
</dbReference>